<feature type="domain" description="Ig-like" evidence="6">
    <location>
        <begin position="575"/>
        <end position="654"/>
    </location>
</feature>
<dbReference type="PANTHER" id="PTHR44337">
    <property type="entry name" value="CARCINOEMBRYONIC ANTIGEN-RELATED CELL ADHESION MOLECULE 8"/>
    <property type="match status" value="1"/>
</dbReference>
<feature type="domain" description="Ig-like" evidence="6">
    <location>
        <begin position="928"/>
        <end position="1007"/>
    </location>
</feature>
<dbReference type="Ensembl" id="ENSHHUT00000032058.1">
    <property type="protein sequence ID" value="ENSHHUP00000030781.1"/>
    <property type="gene ID" value="ENSHHUG00000019583.1"/>
</dbReference>
<proteinExistence type="predicted"/>
<feature type="chain" id="PRO_5021493138" description="Ig-like domain-containing protein" evidence="5">
    <location>
        <begin position="23"/>
        <end position="1037"/>
    </location>
</feature>
<evidence type="ECO:0000256" key="5">
    <source>
        <dbReference type="SAM" id="SignalP"/>
    </source>
</evidence>
<keyword evidence="1 5" id="KW-0732">Signal</keyword>
<dbReference type="Proteomes" id="UP000314982">
    <property type="component" value="Unassembled WGS sequence"/>
</dbReference>
<dbReference type="AlphaFoldDB" id="A0A4W5LWS5"/>
<feature type="domain" description="Ig-like" evidence="6">
    <location>
        <begin position="224"/>
        <end position="298"/>
    </location>
</feature>
<dbReference type="Pfam" id="PF13927">
    <property type="entry name" value="Ig_3"/>
    <property type="match status" value="8"/>
</dbReference>
<keyword evidence="2" id="KW-1015">Disulfide bond</keyword>
<feature type="domain" description="Ig-like" evidence="6">
    <location>
        <begin position="306"/>
        <end position="390"/>
    </location>
</feature>
<dbReference type="CDD" id="cd00096">
    <property type="entry name" value="Ig"/>
    <property type="match status" value="2"/>
</dbReference>
<dbReference type="InterPro" id="IPR052598">
    <property type="entry name" value="IgSF_CEA-related"/>
</dbReference>
<feature type="signal peptide" evidence="5">
    <location>
        <begin position="1"/>
        <end position="22"/>
    </location>
</feature>
<reference evidence="7" key="3">
    <citation type="submission" date="2025-09" db="UniProtKB">
        <authorList>
            <consortium name="Ensembl"/>
        </authorList>
    </citation>
    <scope>IDENTIFICATION</scope>
</reference>
<evidence type="ECO:0000313" key="7">
    <source>
        <dbReference type="Ensembl" id="ENSHHUP00000030781.1"/>
    </source>
</evidence>
<sequence length="1037" mass="112839">MEYHLVWVLILVLLKTTTDVSGQVVVPSMNPLAVGSNVTLNLVPQSPINIGTWSYETTIIVLFYPNGSSVSTSYQGRVSFNRSSSELSISSLQLNDSGRYTVQGMEPVLCAVVTLSVREPISNVTLRANATDLVELNDTAIFTCSVSSGTSLSYRWLNDSSEVTASDRVRLGGGNSTLTIVSVTRYDEGPFRCEVINGISNGTSQPIGLNVSYGPSNLTMMVVPEMTIGHTAYKTGSDITLSCSAQSKPAESYKWRFNEAFLNEQSPKLSLQNTRQNQTGNYTCVAHNKVTLRYATMTTMIKIVEPISAVSLNRDGKPPILDQSFTLRCEVTGPVDYIHWLMNGQLISLNNRTFFSTGNKTLVINPIQFSDNGEYLCEAFNAVSNLASMTFKLVVNFGPERPAVTSPDIAMTGHIVTFNCSASSQPPSQFSWFFNGSQVATGSEYETGPLTLASHGEYTCVAFNNITGRNSTVSKMLIVVEPVTMTIVIALGSQPILNQTFSLTCETCGTVYSIHWMRNGWPLYANNRTDFSMNNNTLTFNSVQHSDNGDYQCSASNPLSNMTSRNYRLIVNYGPERPVIMSPDIAMTGYIVTFNCSASSQPLSQFSWFFNGSQVATGSVYETGPLTLASHGEYTCVAFNNITGRNSTVSKMLTVVVPVTMTIVKVIGAQPELNERFSLTCDTAGTVYSIQWMRNGWPLYANNRTDFSMNNNTLTFNSVQHSDNGDYQCSASNPLSNMTSPNYRLIVNYGPEMPVITGPALGETGHNLSFNCSASSQPLSQFSWFFNGSQVATGSVYETGPLTLASHGEYTCVAFNNITGRNSTVYKMLTVVEAIKSVMVKRNKIPISSDNLTLTCDVTGRYDTIYWMKDNLSLVLNNTLNSDITISNNSLHFSPVKVSNDGNYQCVATNLFGPHTSPNYKLLVNYGPLSVNISGPVSVVIGSVITATLKCSADSRPTSEYGWKFNNQSMLGTGPLMAVIASLENAGDYTCVAKNPVTNISMSKTISLDVTGHSPAPPFQSRVGLMLTALLALSLCL</sequence>
<organism evidence="7 8">
    <name type="scientific">Hucho hucho</name>
    <name type="common">huchen</name>
    <dbReference type="NCBI Taxonomy" id="62062"/>
    <lineage>
        <taxon>Eukaryota</taxon>
        <taxon>Metazoa</taxon>
        <taxon>Chordata</taxon>
        <taxon>Craniata</taxon>
        <taxon>Vertebrata</taxon>
        <taxon>Euteleostomi</taxon>
        <taxon>Actinopterygii</taxon>
        <taxon>Neopterygii</taxon>
        <taxon>Teleostei</taxon>
        <taxon>Protacanthopterygii</taxon>
        <taxon>Salmoniformes</taxon>
        <taxon>Salmonidae</taxon>
        <taxon>Salmoninae</taxon>
        <taxon>Hucho</taxon>
    </lineage>
</organism>
<keyword evidence="8" id="KW-1185">Reference proteome</keyword>
<feature type="domain" description="Ig-like" evidence="6">
    <location>
        <begin position="399"/>
        <end position="474"/>
    </location>
</feature>
<dbReference type="PANTHER" id="PTHR44337:SF20">
    <property type="entry name" value="CARCINOEMBRYONIC ANTIGEN-RELATED CELL ADHESION MOLECULE 5-RELATED"/>
    <property type="match status" value="1"/>
</dbReference>
<name>A0A4W5LWS5_9TELE</name>
<evidence type="ECO:0000256" key="2">
    <source>
        <dbReference type="ARBA" id="ARBA00023157"/>
    </source>
</evidence>
<evidence type="ECO:0000313" key="8">
    <source>
        <dbReference type="Proteomes" id="UP000314982"/>
    </source>
</evidence>
<evidence type="ECO:0000256" key="1">
    <source>
        <dbReference type="ARBA" id="ARBA00022729"/>
    </source>
</evidence>
<feature type="domain" description="Ig-like" evidence="6">
    <location>
        <begin position="658"/>
        <end position="747"/>
    </location>
</feature>
<dbReference type="Pfam" id="PF13895">
    <property type="entry name" value="Ig_2"/>
    <property type="match status" value="1"/>
</dbReference>
<evidence type="ECO:0000259" key="6">
    <source>
        <dbReference type="PROSITE" id="PS50835"/>
    </source>
</evidence>
<feature type="domain" description="Ig-like" evidence="6">
    <location>
        <begin position="482"/>
        <end position="571"/>
    </location>
</feature>
<reference evidence="7" key="2">
    <citation type="submission" date="2025-08" db="UniProtKB">
        <authorList>
            <consortium name="Ensembl"/>
        </authorList>
    </citation>
    <scope>IDENTIFICATION</scope>
</reference>
<keyword evidence="3" id="KW-0325">Glycoprotein</keyword>
<dbReference type="GeneTree" id="ENSGT01100000263479"/>
<dbReference type="PROSITE" id="PS50835">
    <property type="entry name" value="IG_LIKE"/>
    <property type="match status" value="10"/>
</dbReference>
<protein>
    <recommendedName>
        <fullName evidence="6">Ig-like domain-containing protein</fullName>
    </recommendedName>
</protein>
<dbReference type="InterPro" id="IPR013783">
    <property type="entry name" value="Ig-like_fold"/>
</dbReference>
<keyword evidence="4" id="KW-0393">Immunoglobulin domain</keyword>
<dbReference type="InterPro" id="IPR036179">
    <property type="entry name" value="Ig-like_dom_sf"/>
</dbReference>
<dbReference type="InterPro" id="IPR003599">
    <property type="entry name" value="Ig_sub"/>
</dbReference>
<dbReference type="SUPFAM" id="SSF48726">
    <property type="entry name" value="Immunoglobulin"/>
    <property type="match status" value="10"/>
</dbReference>
<feature type="domain" description="Ig-like" evidence="6">
    <location>
        <begin position="751"/>
        <end position="830"/>
    </location>
</feature>
<evidence type="ECO:0000256" key="3">
    <source>
        <dbReference type="ARBA" id="ARBA00023180"/>
    </source>
</evidence>
<dbReference type="InterPro" id="IPR007110">
    <property type="entry name" value="Ig-like_dom"/>
</dbReference>
<dbReference type="InterPro" id="IPR003598">
    <property type="entry name" value="Ig_sub2"/>
</dbReference>
<dbReference type="SMART" id="SM00409">
    <property type="entry name" value="IG"/>
    <property type="match status" value="11"/>
</dbReference>
<feature type="domain" description="Ig-like" evidence="6">
    <location>
        <begin position="849"/>
        <end position="925"/>
    </location>
</feature>
<dbReference type="SMART" id="SM00408">
    <property type="entry name" value="IGc2"/>
    <property type="match status" value="10"/>
</dbReference>
<accession>A0A4W5LWS5</accession>
<feature type="domain" description="Ig-like" evidence="6">
    <location>
        <begin position="120"/>
        <end position="210"/>
    </location>
</feature>
<reference evidence="8" key="1">
    <citation type="submission" date="2018-06" db="EMBL/GenBank/DDBJ databases">
        <title>Genome assembly of Danube salmon.</title>
        <authorList>
            <person name="Macqueen D.J."/>
            <person name="Gundappa M.K."/>
        </authorList>
    </citation>
    <scope>NUCLEOTIDE SEQUENCE [LARGE SCALE GENOMIC DNA]</scope>
</reference>
<dbReference type="Gene3D" id="2.60.40.10">
    <property type="entry name" value="Immunoglobulins"/>
    <property type="match status" value="11"/>
</dbReference>
<evidence type="ECO:0000256" key="4">
    <source>
        <dbReference type="ARBA" id="ARBA00023319"/>
    </source>
</evidence>